<evidence type="ECO:0008006" key="7">
    <source>
        <dbReference type="Google" id="ProtNLM"/>
    </source>
</evidence>
<name>A0AAN9T0K0_PSOTE</name>
<feature type="region of interest" description="Disordered" evidence="4">
    <location>
        <begin position="1"/>
        <end position="149"/>
    </location>
</feature>
<feature type="coiled-coil region" evidence="3">
    <location>
        <begin position="347"/>
        <end position="418"/>
    </location>
</feature>
<evidence type="ECO:0000256" key="2">
    <source>
        <dbReference type="ARBA" id="ARBA00023054"/>
    </source>
</evidence>
<gene>
    <name evidence="5" type="ORF">VNO78_00505</name>
</gene>
<feature type="coiled-coil region" evidence="3">
    <location>
        <begin position="443"/>
        <end position="751"/>
    </location>
</feature>
<feature type="compositionally biased region" description="Basic and acidic residues" evidence="4">
    <location>
        <begin position="102"/>
        <end position="117"/>
    </location>
</feature>
<comment type="similarity">
    <text evidence="1">Belongs to the WEB family.</text>
</comment>
<accession>A0AAN9T0K0</accession>
<evidence type="ECO:0000256" key="3">
    <source>
        <dbReference type="SAM" id="Coils"/>
    </source>
</evidence>
<organism evidence="5 6">
    <name type="scientific">Psophocarpus tetragonolobus</name>
    <name type="common">Winged bean</name>
    <name type="synonym">Dolichos tetragonolobus</name>
    <dbReference type="NCBI Taxonomy" id="3891"/>
    <lineage>
        <taxon>Eukaryota</taxon>
        <taxon>Viridiplantae</taxon>
        <taxon>Streptophyta</taxon>
        <taxon>Embryophyta</taxon>
        <taxon>Tracheophyta</taxon>
        <taxon>Spermatophyta</taxon>
        <taxon>Magnoliopsida</taxon>
        <taxon>eudicotyledons</taxon>
        <taxon>Gunneridae</taxon>
        <taxon>Pentapetalae</taxon>
        <taxon>rosids</taxon>
        <taxon>fabids</taxon>
        <taxon>Fabales</taxon>
        <taxon>Fabaceae</taxon>
        <taxon>Papilionoideae</taxon>
        <taxon>50 kb inversion clade</taxon>
        <taxon>NPAAA clade</taxon>
        <taxon>indigoferoid/millettioid clade</taxon>
        <taxon>Phaseoleae</taxon>
        <taxon>Psophocarpus</taxon>
    </lineage>
</organism>
<dbReference type="Proteomes" id="UP001386955">
    <property type="component" value="Unassembled WGS sequence"/>
</dbReference>
<dbReference type="InterPro" id="IPR008545">
    <property type="entry name" value="Web"/>
</dbReference>
<evidence type="ECO:0000313" key="6">
    <source>
        <dbReference type="Proteomes" id="UP001386955"/>
    </source>
</evidence>
<feature type="compositionally biased region" description="Basic and acidic residues" evidence="4">
    <location>
        <begin position="845"/>
        <end position="875"/>
    </location>
</feature>
<dbReference type="Pfam" id="PF05701">
    <property type="entry name" value="WEMBL"/>
    <property type="match status" value="1"/>
</dbReference>
<protein>
    <recommendedName>
        <fullName evidence="7">Protein WEAK CHLOROPLAST MOVEMENT UNDER BLUE LIGHT 1</fullName>
    </recommendedName>
</protein>
<dbReference type="PANTHER" id="PTHR32054:SF31">
    <property type="entry name" value="PROTEIN WEAK CHLOROPLAST MOVEMENT UNDER BLUE LIGHT 1"/>
    <property type="match status" value="1"/>
</dbReference>
<sequence length="960" mass="105986">MEDSEDRPPLSSSKIAEETQQAEHVRDKLPSESSPKFVEKTTLAEHAGDKLPSETSPKIDERTPVGGHVGDKLPLESSSDIVEETALVEHVGDNQPSASSSKIDEETPLAEHTRDNSKSSPRIAVESPLSEHVVNRLPSESSTKIADETPLIETAEGNTEVIYPPDNQSLTESQTIPLTNGKMESGTHLPVDEFSELAFLPNASDDQTMIQDECVSKVSNPDSALDVTEKSQQVTSVEDSEPGAVENVQDKSEFQDDVSNVTADSDVDNEIRLSASSSETKDLQNDHHNEFMMAMGKVGSLPRGKMFDAKRGLIDTTPPFESVKEAVSKFGGIVDWKAHRIQTVERRTLVEQELEKVQEEIPEYKKQAEAAEQEKGQILKELDSTKRLIEELKLNLERAQTEERQARQDSELAKLRVEEMEQGIADESSVAAKAQLEVAKARYSAAVSDLIAVKEEMEELRKEYASLVNDRDAALRKAEEAVTASKEVEKSVEDLTIQLITAKELLETAQASHLEAEEQRIGTVMARDQDSLNWEKELKQAEDELQRLNQQISCAKELKSKLETASGLLIDLKGELTAYMESKLQQEGGPEELEEKTHTNIQAAVASARKELEEVNLNVEKATAEVSCLKVAATSLKSELEQEKSTLASIKQREGMASIAVASLEAELEKTRSEIALVQMKEKEAKEKMAEIPKKLQSTAEETNQANLLAQAAREELQKVKAEAEQAKAGVSTLESRLLAAQKEIEAAKASETLAIAAIKALQESESTRSKKEVNPSNGVTLSLEEYYELSKRAHEAEERANMRVAAANSEIDKAKESELKAFEKLDAVNRDIAARRGSLKLAMEKAEKAKEGKLGVEQELRKWRAESEQRRKAESGQGVVNSKSPRSSFEGNQAVNTFDRTRDAAIPAHYMTSPKANVHGDHDEGGSSPESKHGKKKKRSIFPRVLMFFARRKTHSTKG</sequence>
<comment type="caution">
    <text evidence="5">The sequence shown here is derived from an EMBL/GenBank/DDBJ whole genome shotgun (WGS) entry which is preliminary data.</text>
</comment>
<feature type="compositionally biased region" description="Basic residues" evidence="4">
    <location>
        <begin position="951"/>
        <end position="960"/>
    </location>
</feature>
<dbReference type="PANTHER" id="PTHR32054">
    <property type="entry name" value="HEAVY CHAIN, PUTATIVE, EXPRESSED-RELATED-RELATED"/>
    <property type="match status" value="1"/>
</dbReference>
<feature type="region of interest" description="Disordered" evidence="4">
    <location>
        <begin position="845"/>
        <end position="960"/>
    </location>
</feature>
<evidence type="ECO:0000256" key="4">
    <source>
        <dbReference type="SAM" id="MobiDB-lite"/>
    </source>
</evidence>
<feature type="region of interest" description="Disordered" evidence="4">
    <location>
        <begin position="220"/>
        <end position="259"/>
    </location>
</feature>
<dbReference type="EMBL" id="JAYMYS010000001">
    <property type="protein sequence ID" value="KAK7410032.1"/>
    <property type="molecule type" value="Genomic_DNA"/>
</dbReference>
<dbReference type="GO" id="GO:0005829">
    <property type="term" value="C:cytosol"/>
    <property type="evidence" value="ECO:0007669"/>
    <property type="project" value="TreeGrafter"/>
</dbReference>
<feature type="compositionally biased region" description="Polar residues" evidence="4">
    <location>
        <begin position="879"/>
        <end position="899"/>
    </location>
</feature>
<dbReference type="AlphaFoldDB" id="A0AAN9T0K0"/>
<feature type="compositionally biased region" description="Basic and acidic residues" evidence="4">
    <location>
        <begin position="37"/>
        <end position="74"/>
    </location>
</feature>
<evidence type="ECO:0000256" key="1">
    <source>
        <dbReference type="ARBA" id="ARBA00005485"/>
    </source>
</evidence>
<keyword evidence="6" id="KW-1185">Reference proteome</keyword>
<feature type="compositionally biased region" description="Basic and acidic residues" evidence="4">
    <location>
        <begin position="15"/>
        <end position="30"/>
    </location>
</feature>
<dbReference type="GO" id="GO:0009904">
    <property type="term" value="P:chloroplast accumulation movement"/>
    <property type="evidence" value="ECO:0007669"/>
    <property type="project" value="TreeGrafter"/>
</dbReference>
<keyword evidence="2 3" id="KW-0175">Coiled coil</keyword>
<reference evidence="5 6" key="1">
    <citation type="submission" date="2024-01" db="EMBL/GenBank/DDBJ databases">
        <title>The genomes of 5 underutilized Papilionoideae crops provide insights into root nodulation and disease resistanc.</title>
        <authorList>
            <person name="Jiang F."/>
        </authorList>
    </citation>
    <scope>NUCLEOTIDE SEQUENCE [LARGE SCALE GENOMIC DNA]</scope>
    <source>
        <strain evidence="5">DUOXIRENSHENG_FW03</strain>
        <tissue evidence="5">Leaves</tissue>
    </source>
</reference>
<proteinExistence type="inferred from homology"/>
<dbReference type="GO" id="GO:0009903">
    <property type="term" value="P:chloroplast avoidance movement"/>
    <property type="evidence" value="ECO:0007669"/>
    <property type="project" value="TreeGrafter"/>
</dbReference>
<evidence type="ECO:0000313" key="5">
    <source>
        <dbReference type="EMBL" id="KAK7410032.1"/>
    </source>
</evidence>